<protein>
    <submittedName>
        <fullName evidence="1">Uncharacterized protein</fullName>
    </submittedName>
</protein>
<dbReference type="CTD" id="20242667"/>
<dbReference type="KEGG" id="lgi:LOTGIDRAFT_174241"/>
<dbReference type="OrthoDB" id="6097038at2759"/>
<dbReference type="RefSeq" id="XP_009050822.1">
    <property type="nucleotide sequence ID" value="XM_009052574.1"/>
</dbReference>
<evidence type="ECO:0000313" key="2">
    <source>
        <dbReference type="Proteomes" id="UP000030746"/>
    </source>
</evidence>
<dbReference type="EMBL" id="KB201253">
    <property type="protein sequence ID" value="ESO98475.1"/>
    <property type="molecule type" value="Genomic_DNA"/>
</dbReference>
<name>V4AU63_LOTGI</name>
<dbReference type="Proteomes" id="UP000030746">
    <property type="component" value="Unassembled WGS sequence"/>
</dbReference>
<accession>V4AU63</accession>
<keyword evidence="2" id="KW-1185">Reference proteome</keyword>
<dbReference type="HOGENOM" id="CLU_1361802_0_0_1"/>
<evidence type="ECO:0000313" key="1">
    <source>
        <dbReference type="EMBL" id="ESO98475.1"/>
    </source>
</evidence>
<dbReference type="AlphaFoldDB" id="V4AU63"/>
<gene>
    <name evidence="1" type="ORF">LOTGIDRAFT_174241</name>
</gene>
<reference evidence="1 2" key="1">
    <citation type="journal article" date="2013" name="Nature">
        <title>Insights into bilaterian evolution from three spiralian genomes.</title>
        <authorList>
            <person name="Simakov O."/>
            <person name="Marletaz F."/>
            <person name="Cho S.J."/>
            <person name="Edsinger-Gonzales E."/>
            <person name="Havlak P."/>
            <person name="Hellsten U."/>
            <person name="Kuo D.H."/>
            <person name="Larsson T."/>
            <person name="Lv J."/>
            <person name="Arendt D."/>
            <person name="Savage R."/>
            <person name="Osoegawa K."/>
            <person name="de Jong P."/>
            <person name="Grimwood J."/>
            <person name="Chapman J.A."/>
            <person name="Shapiro H."/>
            <person name="Aerts A."/>
            <person name="Otillar R.P."/>
            <person name="Terry A.Y."/>
            <person name="Boore J.L."/>
            <person name="Grigoriev I.V."/>
            <person name="Lindberg D.R."/>
            <person name="Seaver E.C."/>
            <person name="Weisblat D.A."/>
            <person name="Putnam N.H."/>
            <person name="Rokhsar D.S."/>
        </authorList>
    </citation>
    <scope>NUCLEOTIDE SEQUENCE [LARGE SCALE GENOMIC DNA]</scope>
</reference>
<sequence>MQLHKDTTYICSELRDEISVWRFLDSVTNYIPWKPDFQLSTIKLATDSSNFRWGAVLKGQGTQSNFGDYWDEFDLLSPIHVKEAKADTEIDEVFNQKYASSVRILAYKGDGHVLLYPSKTGFRADKHGLTWNLLVVRFDKFDKKPERFGCSLVPNHVTMLVVLDEDLRDGLHLNKMGNLKMMENINILCISASIGLLVRSC</sequence>
<dbReference type="GeneID" id="20242667"/>
<proteinExistence type="predicted"/>
<organism evidence="1 2">
    <name type="scientific">Lottia gigantea</name>
    <name type="common">Giant owl limpet</name>
    <dbReference type="NCBI Taxonomy" id="225164"/>
    <lineage>
        <taxon>Eukaryota</taxon>
        <taxon>Metazoa</taxon>
        <taxon>Spiralia</taxon>
        <taxon>Lophotrochozoa</taxon>
        <taxon>Mollusca</taxon>
        <taxon>Gastropoda</taxon>
        <taxon>Patellogastropoda</taxon>
        <taxon>Lottioidea</taxon>
        <taxon>Lottiidae</taxon>
        <taxon>Lottia</taxon>
    </lineage>
</organism>